<dbReference type="GO" id="GO:0004519">
    <property type="term" value="F:endonuclease activity"/>
    <property type="evidence" value="ECO:0007669"/>
    <property type="project" value="UniProtKB-KW"/>
</dbReference>
<organism evidence="1 2">
    <name type="scientific">Metabacillus idriensis</name>
    <dbReference type="NCBI Taxonomy" id="324768"/>
    <lineage>
        <taxon>Bacteria</taxon>
        <taxon>Bacillati</taxon>
        <taxon>Bacillota</taxon>
        <taxon>Bacilli</taxon>
        <taxon>Bacillales</taxon>
        <taxon>Bacillaceae</taxon>
        <taxon>Metabacillus</taxon>
    </lineage>
</organism>
<dbReference type="AlphaFoldDB" id="A0A6I2M671"/>
<keyword evidence="1" id="KW-0540">Nuclease</keyword>
<proteinExistence type="predicted"/>
<evidence type="ECO:0000313" key="2">
    <source>
        <dbReference type="Proteomes" id="UP000441585"/>
    </source>
</evidence>
<name>A0A6I2M671_9BACI</name>
<dbReference type="EMBL" id="WKKF01000001">
    <property type="protein sequence ID" value="MRX53007.1"/>
    <property type="molecule type" value="Genomic_DNA"/>
</dbReference>
<keyword evidence="1" id="KW-0378">Hydrolase</keyword>
<keyword evidence="2" id="KW-1185">Reference proteome</keyword>
<keyword evidence="1" id="KW-0255">Endonuclease</keyword>
<reference evidence="1 2" key="1">
    <citation type="submission" date="2019-11" db="EMBL/GenBank/DDBJ databases">
        <title>Bacillus idriensis genome.</title>
        <authorList>
            <person name="Konopka E.N."/>
            <person name="Newman J.D."/>
        </authorList>
    </citation>
    <scope>NUCLEOTIDE SEQUENCE [LARGE SCALE GENOMIC DNA]</scope>
    <source>
        <strain evidence="1 2">DSM 19097</strain>
    </source>
</reference>
<accession>A0A6I2M671</accession>
<sequence>MTPPEQVLYDMGAAVINYDETYAQISSAIASSYERDMVNGNDYTRARWVTYAIATVGTSLVGTKGADNVGKVGFAAGKKTLKNVGDVAANKLNAVNNSSNFTPKYSFAGGFEGVPYNVVDSNNLKNQLITKAAAFSFKDDHGNIKTINLRMGHLKNDVHPITKVPYDKDGFPIFEVKYTLYLDKKDFMKDRTPQFKILNKQLYNQVTNNPHLIKELKLDEDDLIDLKAGKTPEKYTWHHHQNPGRMELVDSEIHSKTGHTGGQKIWGKDSE</sequence>
<gene>
    <name evidence="1" type="ORF">GJU41_03410</name>
</gene>
<protein>
    <submittedName>
        <fullName evidence="1">HNH endonuclease</fullName>
    </submittedName>
</protein>
<dbReference type="RefSeq" id="WP_154318017.1">
    <property type="nucleotide sequence ID" value="NZ_CAJGAA010000001.1"/>
</dbReference>
<dbReference type="Pfam" id="PF12639">
    <property type="entry name" value="Colicin-DNase"/>
    <property type="match status" value="1"/>
</dbReference>
<evidence type="ECO:0000313" key="1">
    <source>
        <dbReference type="EMBL" id="MRX53007.1"/>
    </source>
</evidence>
<dbReference type="Proteomes" id="UP000441585">
    <property type="component" value="Unassembled WGS sequence"/>
</dbReference>
<comment type="caution">
    <text evidence="1">The sequence shown here is derived from an EMBL/GenBank/DDBJ whole genome shotgun (WGS) entry which is preliminary data.</text>
</comment>